<dbReference type="EMBL" id="CP003281">
    <property type="protein sequence ID" value="AFL83146.1"/>
    <property type="molecule type" value="Genomic_DNA"/>
</dbReference>
<dbReference type="STRING" id="866536.Belba_0488"/>
<dbReference type="PROSITE" id="PS50943">
    <property type="entry name" value="HTH_CROC1"/>
    <property type="match status" value="1"/>
</dbReference>
<dbReference type="GO" id="GO:0003677">
    <property type="term" value="F:DNA binding"/>
    <property type="evidence" value="ECO:0007669"/>
    <property type="project" value="InterPro"/>
</dbReference>
<dbReference type="InterPro" id="IPR001387">
    <property type="entry name" value="Cro/C1-type_HTH"/>
</dbReference>
<organism evidence="2 3">
    <name type="scientific">Belliella baltica (strain DSM 15883 / CIP 108006 / LMG 21964 / BA134)</name>
    <dbReference type="NCBI Taxonomy" id="866536"/>
    <lineage>
        <taxon>Bacteria</taxon>
        <taxon>Pseudomonadati</taxon>
        <taxon>Bacteroidota</taxon>
        <taxon>Cytophagia</taxon>
        <taxon>Cytophagales</taxon>
        <taxon>Cyclobacteriaceae</taxon>
        <taxon>Belliella</taxon>
    </lineage>
</organism>
<dbReference type="Pfam" id="PF01381">
    <property type="entry name" value="HTH_3"/>
    <property type="match status" value="1"/>
</dbReference>
<dbReference type="OrthoDB" id="1122522at2"/>
<sequence>MILDNQTVGKNISLFRKLRQKKAFEVAFHLGLKEAAYTKYERGETKITIDFIQNISEFLKVDPLHLLVSNPEQLLENLYQSSSNSSFKLDLSKIEDHNKTLNQILQSILTLNESIKEILIANK</sequence>
<name>I3Z1M8_BELBD</name>
<protein>
    <submittedName>
        <fullName evidence="2">Helix-turn-helix protein</fullName>
    </submittedName>
</protein>
<dbReference type="InterPro" id="IPR010982">
    <property type="entry name" value="Lambda_DNA-bd_dom_sf"/>
</dbReference>
<gene>
    <name evidence="2" type="ordered locus">Belba_0488</name>
</gene>
<evidence type="ECO:0000313" key="2">
    <source>
        <dbReference type="EMBL" id="AFL83146.1"/>
    </source>
</evidence>
<dbReference type="HOGENOM" id="CLU_2010797_0_0_10"/>
<dbReference type="eggNOG" id="COG1396">
    <property type="taxonomic scope" value="Bacteria"/>
</dbReference>
<dbReference type="Gene3D" id="1.10.260.40">
    <property type="entry name" value="lambda repressor-like DNA-binding domains"/>
    <property type="match status" value="1"/>
</dbReference>
<dbReference type="Proteomes" id="UP000006050">
    <property type="component" value="Chromosome"/>
</dbReference>
<proteinExistence type="predicted"/>
<dbReference type="RefSeq" id="WP_014771159.1">
    <property type="nucleotide sequence ID" value="NC_018010.1"/>
</dbReference>
<feature type="domain" description="HTH cro/C1-type" evidence="1">
    <location>
        <begin position="12"/>
        <end position="66"/>
    </location>
</feature>
<dbReference type="SUPFAM" id="SSF47413">
    <property type="entry name" value="lambda repressor-like DNA-binding domains"/>
    <property type="match status" value="1"/>
</dbReference>
<evidence type="ECO:0000313" key="3">
    <source>
        <dbReference type="Proteomes" id="UP000006050"/>
    </source>
</evidence>
<dbReference type="KEGG" id="bbd:Belba_0488"/>
<dbReference type="AlphaFoldDB" id="I3Z1M8"/>
<dbReference type="CDD" id="cd00093">
    <property type="entry name" value="HTH_XRE"/>
    <property type="match status" value="1"/>
</dbReference>
<keyword evidence="3" id="KW-1185">Reference proteome</keyword>
<accession>I3Z1M8</accession>
<reference evidence="3" key="1">
    <citation type="submission" date="2012-06" db="EMBL/GenBank/DDBJ databases">
        <title>The complete genome of Belliella baltica DSM 15883.</title>
        <authorList>
            <person name="Lucas S."/>
            <person name="Copeland A."/>
            <person name="Lapidus A."/>
            <person name="Goodwin L."/>
            <person name="Pitluck S."/>
            <person name="Peters L."/>
            <person name="Mikhailova N."/>
            <person name="Davenport K."/>
            <person name="Kyrpides N."/>
            <person name="Mavromatis K."/>
            <person name="Pagani I."/>
            <person name="Ivanova N."/>
            <person name="Ovchinnikova G."/>
            <person name="Zeytun A."/>
            <person name="Detter J.C."/>
            <person name="Han C."/>
            <person name="Land M."/>
            <person name="Hauser L."/>
            <person name="Markowitz V."/>
            <person name="Cheng J.-F."/>
            <person name="Hugenholtz P."/>
            <person name="Woyke T."/>
            <person name="Wu D."/>
            <person name="Tindall B."/>
            <person name="Pomrenke H."/>
            <person name="Brambilla E."/>
            <person name="Klenk H.-P."/>
            <person name="Eisen J.A."/>
        </authorList>
    </citation>
    <scope>NUCLEOTIDE SEQUENCE [LARGE SCALE GENOMIC DNA]</scope>
    <source>
        <strain evidence="3">DSM 15883 / CIP 108006 / LMG 21964 / BA134</strain>
    </source>
</reference>
<dbReference type="SMART" id="SM00530">
    <property type="entry name" value="HTH_XRE"/>
    <property type="match status" value="1"/>
</dbReference>
<evidence type="ECO:0000259" key="1">
    <source>
        <dbReference type="PROSITE" id="PS50943"/>
    </source>
</evidence>